<protein>
    <recommendedName>
        <fullName evidence="1">DUF2314 domain-containing protein</fullName>
    </recommendedName>
</protein>
<proteinExistence type="predicted"/>
<gene>
    <name evidence="2" type="ORF">GCM10023185_26960</name>
</gene>
<dbReference type="Pfam" id="PF10077">
    <property type="entry name" value="DUF2314"/>
    <property type="match status" value="1"/>
</dbReference>
<evidence type="ECO:0000313" key="3">
    <source>
        <dbReference type="Proteomes" id="UP001501153"/>
    </source>
</evidence>
<feature type="domain" description="DUF2314" evidence="1">
    <location>
        <begin position="1"/>
        <end position="118"/>
    </location>
</feature>
<keyword evidence="3" id="KW-1185">Reference proteome</keyword>
<dbReference type="EMBL" id="BAABGZ010000029">
    <property type="protein sequence ID" value="GAA4359883.1"/>
    <property type="molecule type" value="Genomic_DNA"/>
</dbReference>
<dbReference type="InterPro" id="IPR018756">
    <property type="entry name" value="DUF2314"/>
</dbReference>
<reference evidence="3" key="1">
    <citation type="journal article" date="2019" name="Int. J. Syst. Evol. Microbiol.">
        <title>The Global Catalogue of Microorganisms (GCM) 10K type strain sequencing project: providing services to taxonomists for standard genome sequencing and annotation.</title>
        <authorList>
            <consortium name="The Broad Institute Genomics Platform"/>
            <consortium name="The Broad Institute Genome Sequencing Center for Infectious Disease"/>
            <person name="Wu L."/>
            <person name="Ma J."/>
        </authorList>
    </citation>
    <scope>NUCLEOTIDE SEQUENCE [LARGE SCALE GENOMIC DNA]</scope>
    <source>
        <strain evidence="3">JCM 17923</strain>
    </source>
</reference>
<name>A0ABP8IJP3_9BACT</name>
<evidence type="ECO:0000313" key="2">
    <source>
        <dbReference type="EMBL" id="GAA4359883.1"/>
    </source>
</evidence>
<dbReference type="Proteomes" id="UP001501153">
    <property type="component" value="Unassembled WGS sequence"/>
</dbReference>
<evidence type="ECO:0000259" key="1">
    <source>
        <dbReference type="Pfam" id="PF10077"/>
    </source>
</evidence>
<comment type="caution">
    <text evidence="2">The sequence shown here is derived from an EMBL/GenBank/DDBJ whole genome shotgun (WGS) entry which is preliminary data.</text>
</comment>
<accession>A0ABP8IJP3</accession>
<organism evidence="2 3">
    <name type="scientific">Hymenobacter saemangeumensis</name>
    <dbReference type="NCBI Taxonomy" id="1084522"/>
    <lineage>
        <taxon>Bacteria</taxon>
        <taxon>Pseudomonadati</taxon>
        <taxon>Bacteroidota</taxon>
        <taxon>Cytophagia</taxon>
        <taxon>Cytophagales</taxon>
        <taxon>Hymenobacteraceae</taxon>
        <taxon>Hymenobacter</taxon>
    </lineage>
</organism>
<sequence length="124" mass="14025">MKASEKAAKATLAQFLAVVQNHDSTAHSFAVKLPFAAGGDNEYLWLGELSLEDGKWYGTVDNTPEYTQEVKYGEKVEFDTARVADWNYTKNGVLIGGYSIRLLRNRMNPEQRAEFDKSTNWTIK</sequence>